<evidence type="ECO:0000256" key="5">
    <source>
        <dbReference type="ARBA" id="ARBA00023242"/>
    </source>
</evidence>
<evidence type="ECO:0000313" key="8">
    <source>
        <dbReference type="EMBL" id="CAI9777887.1"/>
    </source>
</evidence>
<evidence type="ECO:0000313" key="9">
    <source>
        <dbReference type="Proteomes" id="UP000834106"/>
    </source>
</evidence>
<dbReference type="GO" id="GO:0030488">
    <property type="term" value="P:tRNA methylation"/>
    <property type="evidence" value="ECO:0007669"/>
    <property type="project" value="InterPro"/>
</dbReference>
<name>A0AAD1ZY57_9LAMI</name>
<dbReference type="PANTHER" id="PTHR12945">
    <property type="entry name" value="TRANSLATION INITIATION FACTOR EIF3-RELATED"/>
    <property type="match status" value="1"/>
</dbReference>
<evidence type="ECO:0000256" key="6">
    <source>
        <dbReference type="PIRNR" id="PIRNR038170"/>
    </source>
</evidence>
<comment type="subunit">
    <text evidence="6">Heterotetramer.</text>
</comment>
<dbReference type="GO" id="GO:0031515">
    <property type="term" value="C:tRNA (m1A) methyltransferase complex"/>
    <property type="evidence" value="ECO:0007669"/>
    <property type="project" value="UniProtKB-UniRule"/>
</dbReference>
<dbReference type="Pfam" id="PF04189">
    <property type="entry name" value="Gcd10p"/>
    <property type="match status" value="1"/>
</dbReference>
<organism evidence="8 9">
    <name type="scientific">Fraxinus pennsylvanica</name>
    <dbReference type="NCBI Taxonomy" id="56036"/>
    <lineage>
        <taxon>Eukaryota</taxon>
        <taxon>Viridiplantae</taxon>
        <taxon>Streptophyta</taxon>
        <taxon>Embryophyta</taxon>
        <taxon>Tracheophyta</taxon>
        <taxon>Spermatophyta</taxon>
        <taxon>Magnoliopsida</taxon>
        <taxon>eudicotyledons</taxon>
        <taxon>Gunneridae</taxon>
        <taxon>Pentapetalae</taxon>
        <taxon>asterids</taxon>
        <taxon>lamiids</taxon>
        <taxon>Lamiales</taxon>
        <taxon>Oleaceae</taxon>
        <taxon>Oleeae</taxon>
        <taxon>Fraxinus</taxon>
    </lineage>
</organism>
<dbReference type="PIRSF" id="PIRSF038170">
    <property type="entry name" value="tRNA_m1A_mtfrase"/>
    <property type="match status" value="1"/>
</dbReference>
<keyword evidence="9" id="KW-1185">Reference proteome</keyword>
<evidence type="ECO:0000256" key="1">
    <source>
        <dbReference type="ARBA" id="ARBA00004123"/>
    </source>
</evidence>
<reference evidence="8" key="1">
    <citation type="submission" date="2023-05" db="EMBL/GenBank/DDBJ databases">
        <authorList>
            <person name="Huff M."/>
        </authorList>
    </citation>
    <scope>NUCLEOTIDE SEQUENCE</scope>
</reference>
<dbReference type="InterPro" id="IPR017423">
    <property type="entry name" value="TRM6"/>
</dbReference>
<dbReference type="PANTHER" id="PTHR12945:SF0">
    <property type="entry name" value="TRNA (ADENINE(58)-N(1))-METHYLTRANSFERASE NON-CATALYTIC SUBUNIT TRM6"/>
    <property type="match status" value="1"/>
</dbReference>
<dbReference type="Proteomes" id="UP000834106">
    <property type="component" value="Chromosome 15"/>
</dbReference>
<evidence type="ECO:0000256" key="4">
    <source>
        <dbReference type="ARBA" id="ARBA00022694"/>
    </source>
</evidence>
<dbReference type="GO" id="GO:0005634">
    <property type="term" value="C:nucleus"/>
    <property type="evidence" value="ECO:0007669"/>
    <property type="project" value="UniProtKB-SubCell"/>
</dbReference>
<keyword evidence="4 6" id="KW-0819">tRNA processing</keyword>
<evidence type="ECO:0000256" key="2">
    <source>
        <dbReference type="ARBA" id="ARBA00008320"/>
    </source>
</evidence>
<protein>
    <recommendedName>
        <fullName evidence="3 6">tRNA (adenine(58)-N(1))-methyltransferase non-catalytic subunit TRM6</fullName>
    </recommendedName>
</protein>
<comment type="subcellular location">
    <subcellularLocation>
        <location evidence="1 6">Nucleus</location>
    </subcellularLocation>
</comment>
<evidence type="ECO:0000256" key="7">
    <source>
        <dbReference type="SAM" id="MobiDB-lite"/>
    </source>
</evidence>
<dbReference type="AlphaFoldDB" id="A0AAD1ZY57"/>
<comment type="similarity">
    <text evidence="2 6">Belongs to the TRM6/GCD10 family.</text>
</comment>
<feature type="compositionally biased region" description="Polar residues" evidence="7">
    <location>
        <begin position="287"/>
        <end position="303"/>
    </location>
</feature>
<feature type="region of interest" description="Disordered" evidence="7">
    <location>
        <begin position="271"/>
        <end position="303"/>
    </location>
</feature>
<evidence type="ECO:0000256" key="3">
    <source>
        <dbReference type="ARBA" id="ARBA00021704"/>
    </source>
</evidence>
<proteinExistence type="inferred from homology"/>
<gene>
    <name evidence="8" type="ORF">FPE_LOCUS25317</name>
</gene>
<dbReference type="EMBL" id="OU503050">
    <property type="protein sequence ID" value="CAI9777887.1"/>
    <property type="molecule type" value="Genomic_DNA"/>
</dbReference>
<comment type="function">
    <text evidence="6">Substrate-binding subunit of tRNA (adenine-N1-)-methyltransferase, which catalyzes the formation of N1-methyladenine at position 58 (m1A58) in initiator methionyl-tRNA.</text>
</comment>
<sequence length="450" mass="49932">MSINKSEENSNQDQNPRITWKGCSVLLDINDGDRVLFSRLTTGSKIKIGNKNYSLQPLIGCPFGSSFQVEDGKEGPVLSRVLQSTEGNNLQIMEESRDNRMLVDNNSAQSLTVEDIDEMRRKGASGDEIIKALIANSATFEKKTAFSQEKYLLKKQKKYAPRVLLRRPFARSICEAYFKKHAERIGFLRVDTLSLLLSLANVSAYSEVLLVDMLDGIITGAVAERLGGTGYVCNTYCGVTPYPINIVQMFNFSYDICQRIVHSSVAELHSSENETAPSTDELEDASNIRSQPNEQISSPSSQNAVIMEENEDGNMEIMSDVAASPKVDKGTKAGRKAPVEAIKLWKENGFSSLIIAAPNLDPWGIIKEVLPLLSYSASFAVYHQYLQPLATCMHNLQAEKMAIGLQISEPWLREYQVLPSRTHQHMQMSVTGGYILSGTRISGNDQTQTK</sequence>
<accession>A0AAD1ZY57</accession>
<keyword evidence="5 6" id="KW-0539">Nucleus</keyword>